<dbReference type="EMBL" id="JASTZU010000060">
    <property type="protein sequence ID" value="MDL4842586.1"/>
    <property type="molecule type" value="Genomic_DNA"/>
</dbReference>
<reference evidence="1 2" key="1">
    <citation type="submission" date="2023-06" db="EMBL/GenBank/DDBJ databases">
        <title>Aquibacillus rhizosphaerae LR5S19.</title>
        <authorList>
            <person name="Sun J.-Q."/>
        </authorList>
    </citation>
    <scope>NUCLEOTIDE SEQUENCE [LARGE SCALE GENOMIC DNA]</scope>
    <source>
        <strain evidence="1 2">LR5S19</strain>
    </source>
</reference>
<dbReference type="EC" id="2.1.1.-" evidence="1"/>
<accession>A0ABT7LDG2</accession>
<sequence length="75" mass="8583">MHHPHGKHNKGKVSYLEIPERRREFSPEQLLNMIPVKEADNILDFGTATSYFTIPAAKRNKGNVYALDIDTSMLE</sequence>
<gene>
    <name evidence="1" type="ORF">QQS35_19300</name>
</gene>
<proteinExistence type="predicted"/>
<dbReference type="CDD" id="cd02440">
    <property type="entry name" value="AdoMet_MTases"/>
    <property type="match status" value="1"/>
</dbReference>
<evidence type="ECO:0000313" key="2">
    <source>
        <dbReference type="Proteomes" id="UP001235343"/>
    </source>
</evidence>
<comment type="caution">
    <text evidence="1">The sequence shown here is derived from an EMBL/GenBank/DDBJ whole genome shotgun (WGS) entry which is preliminary data.</text>
</comment>
<dbReference type="Gene3D" id="3.40.50.150">
    <property type="entry name" value="Vaccinia Virus protein VP39"/>
    <property type="match status" value="1"/>
</dbReference>
<dbReference type="SUPFAM" id="SSF53335">
    <property type="entry name" value="S-adenosyl-L-methionine-dependent methyltransferases"/>
    <property type="match status" value="1"/>
</dbReference>
<keyword evidence="1" id="KW-0808">Transferase</keyword>
<evidence type="ECO:0000313" key="1">
    <source>
        <dbReference type="EMBL" id="MDL4842586.1"/>
    </source>
</evidence>
<keyword evidence="2" id="KW-1185">Reference proteome</keyword>
<keyword evidence="1" id="KW-0489">Methyltransferase</keyword>
<name>A0ABT7LDG2_9BACI</name>
<dbReference type="GO" id="GO:0032259">
    <property type="term" value="P:methylation"/>
    <property type="evidence" value="ECO:0007669"/>
    <property type="project" value="UniProtKB-KW"/>
</dbReference>
<dbReference type="GO" id="GO:0008168">
    <property type="term" value="F:methyltransferase activity"/>
    <property type="evidence" value="ECO:0007669"/>
    <property type="project" value="UniProtKB-KW"/>
</dbReference>
<dbReference type="RefSeq" id="WP_285933878.1">
    <property type="nucleotide sequence ID" value="NZ_JASTZU010000060.1"/>
</dbReference>
<organism evidence="1 2">
    <name type="scientific">Aquibacillus rhizosphaerae</name>
    <dbReference type="NCBI Taxonomy" id="3051431"/>
    <lineage>
        <taxon>Bacteria</taxon>
        <taxon>Bacillati</taxon>
        <taxon>Bacillota</taxon>
        <taxon>Bacilli</taxon>
        <taxon>Bacillales</taxon>
        <taxon>Bacillaceae</taxon>
        <taxon>Aquibacillus</taxon>
    </lineage>
</organism>
<dbReference type="Proteomes" id="UP001235343">
    <property type="component" value="Unassembled WGS sequence"/>
</dbReference>
<dbReference type="InterPro" id="IPR029063">
    <property type="entry name" value="SAM-dependent_MTases_sf"/>
</dbReference>
<protein>
    <submittedName>
        <fullName evidence="1">Class I SAM-dependent methyltransferase</fullName>
        <ecNumber evidence="1">2.1.1.-</ecNumber>
    </submittedName>
</protein>